<protein>
    <submittedName>
        <fullName evidence="9">G protein-coupled glucose receptor regulating Gpa2-domain-containing protein</fullName>
    </submittedName>
</protein>
<evidence type="ECO:0000313" key="10">
    <source>
        <dbReference type="Proteomes" id="UP000758603"/>
    </source>
</evidence>
<evidence type="ECO:0000259" key="8">
    <source>
        <dbReference type="Pfam" id="PF11970"/>
    </source>
</evidence>
<feature type="transmembrane region" description="Helical" evidence="6">
    <location>
        <begin position="27"/>
        <end position="47"/>
    </location>
</feature>
<sequence>MIAVHSALYILRSQRAGGETGLQPYRWYAYALWLVVPLILAAIVPITGARFEDNGPFCYLPQQNNWYRVYLSWVPRYIIFGVIFLVYTFLYIYIAWRFRRLRRDQRRASFESSTAPKLSWRKRPVPSRATPPIPPLAYHGLLDTSSFQTPEVEQRSRQHSVTSEVSTLKLPDYMPTPVAPQQVKPRSDRAFAWNWEDAEYESSSGSPELQYETGSTMLSPTIEDVSAGLPRINTPAPVLQHPSQSDVAPVNMPHSNGLSSRQSTSRHSWQRPLSSGRITVEHSEPAIFDKLYKRPTEPTDDAPSSSSPSLYLPMSITEDTLRKSRQKMNRQLRLLFVYPAIYILAWIAPFISQIYRYEAVPWNSVAPQPFGLFMVSVASLCIGAAVDCCFYSAWEKPWRHSKCGFWQGLAMRLKIRRRPHRGVGGRSREEERREATAAIDRRNVEQAERQAAAALQSTSTTKAPRQWWDIDDEYEL</sequence>
<dbReference type="GeneID" id="70130087"/>
<dbReference type="Pfam" id="PF11710">
    <property type="entry name" value="Git3"/>
    <property type="match status" value="1"/>
</dbReference>
<keyword evidence="2 6" id="KW-0812">Transmembrane</keyword>
<evidence type="ECO:0000256" key="5">
    <source>
        <dbReference type="SAM" id="MobiDB-lite"/>
    </source>
</evidence>
<feature type="region of interest" description="Disordered" evidence="5">
    <location>
        <begin position="291"/>
        <end position="311"/>
    </location>
</feature>
<dbReference type="RefSeq" id="XP_045963234.1">
    <property type="nucleotide sequence ID" value="XM_046101195.1"/>
</dbReference>
<dbReference type="PANTHER" id="PTHR23112:SF37">
    <property type="entry name" value="G PROTEIN-COUPLED RECEPTOR GPR1"/>
    <property type="match status" value="1"/>
</dbReference>
<dbReference type="OrthoDB" id="5368598at2759"/>
<evidence type="ECO:0000256" key="4">
    <source>
        <dbReference type="ARBA" id="ARBA00023136"/>
    </source>
</evidence>
<feature type="region of interest" description="Disordered" evidence="5">
    <location>
        <begin position="229"/>
        <end position="275"/>
    </location>
</feature>
<feature type="compositionally biased region" description="Basic and acidic residues" evidence="5">
    <location>
        <begin position="426"/>
        <end position="448"/>
    </location>
</feature>
<feature type="region of interest" description="Disordered" evidence="5">
    <location>
        <begin position="422"/>
        <end position="476"/>
    </location>
</feature>
<evidence type="ECO:0000256" key="2">
    <source>
        <dbReference type="ARBA" id="ARBA00022692"/>
    </source>
</evidence>
<accession>A0A9P9A2G5</accession>
<feature type="transmembrane region" description="Helical" evidence="6">
    <location>
        <begin position="77"/>
        <end position="96"/>
    </location>
</feature>
<evidence type="ECO:0000256" key="6">
    <source>
        <dbReference type="SAM" id="Phobius"/>
    </source>
</evidence>
<dbReference type="InterPro" id="IPR023041">
    <property type="entry name" value="Glucose_rcpt_Git3-like_N"/>
</dbReference>
<feature type="domain" description="G protein-coupled receptor GPR1/2/3 C-terminal" evidence="8">
    <location>
        <begin position="322"/>
        <end position="400"/>
    </location>
</feature>
<feature type="transmembrane region" description="Helical" evidence="6">
    <location>
        <begin position="371"/>
        <end position="394"/>
    </location>
</feature>
<evidence type="ECO:0000256" key="3">
    <source>
        <dbReference type="ARBA" id="ARBA00022989"/>
    </source>
</evidence>
<feature type="compositionally biased region" description="Polar residues" evidence="5">
    <location>
        <begin position="253"/>
        <end position="275"/>
    </location>
</feature>
<evidence type="ECO:0000259" key="7">
    <source>
        <dbReference type="Pfam" id="PF11710"/>
    </source>
</evidence>
<keyword evidence="4 6" id="KW-0472">Membrane</keyword>
<dbReference type="InterPro" id="IPR022596">
    <property type="entry name" value="GPR1/2/3_C"/>
</dbReference>
<reference evidence="9" key="1">
    <citation type="journal article" date="2021" name="Nat. Commun.">
        <title>Genetic determinants of endophytism in the Arabidopsis root mycobiome.</title>
        <authorList>
            <person name="Mesny F."/>
            <person name="Miyauchi S."/>
            <person name="Thiergart T."/>
            <person name="Pickel B."/>
            <person name="Atanasova L."/>
            <person name="Karlsson M."/>
            <person name="Huettel B."/>
            <person name="Barry K.W."/>
            <person name="Haridas S."/>
            <person name="Chen C."/>
            <person name="Bauer D."/>
            <person name="Andreopoulos W."/>
            <person name="Pangilinan J."/>
            <person name="LaButti K."/>
            <person name="Riley R."/>
            <person name="Lipzen A."/>
            <person name="Clum A."/>
            <person name="Drula E."/>
            <person name="Henrissat B."/>
            <person name="Kohler A."/>
            <person name="Grigoriev I.V."/>
            <person name="Martin F.M."/>
            <person name="Hacquard S."/>
        </authorList>
    </citation>
    <scope>NUCLEOTIDE SEQUENCE</scope>
    <source>
        <strain evidence="9">MPI-SDFR-AT-0073</strain>
    </source>
</reference>
<keyword evidence="10" id="KW-1185">Reference proteome</keyword>
<feature type="domain" description="Glucose receptor Git3-like N-terminal" evidence="7">
    <location>
        <begin position="1"/>
        <end position="100"/>
    </location>
</feature>
<proteinExistence type="predicted"/>
<evidence type="ECO:0000313" key="9">
    <source>
        <dbReference type="EMBL" id="KAH6659103.1"/>
    </source>
</evidence>
<dbReference type="SUPFAM" id="SSF81321">
    <property type="entry name" value="Family A G protein-coupled receptor-like"/>
    <property type="match status" value="1"/>
</dbReference>
<dbReference type="Pfam" id="PF11970">
    <property type="entry name" value="GPR_Gpa2_C"/>
    <property type="match status" value="1"/>
</dbReference>
<dbReference type="GO" id="GO:0004930">
    <property type="term" value="F:G protein-coupled receptor activity"/>
    <property type="evidence" value="ECO:0007669"/>
    <property type="project" value="TreeGrafter"/>
</dbReference>
<comment type="caution">
    <text evidence="9">The sequence shown here is derived from an EMBL/GenBank/DDBJ whole genome shotgun (WGS) entry which is preliminary data.</text>
</comment>
<dbReference type="EMBL" id="JAGPXC010000001">
    <property type="protein sequence ID" value="KAH6659103.1"/>
    <property type="molecule type" value="Genomic_DNA"/>
</dbReference>
<dbReference type="AlphaFoldDB" id="A0A9P9A2G5"/>
<dbReference type="Proteomes" id="UP000758603">
    <property type="component" value="Unassembled WGS sequence"/>
</dbReference>
<keyword evidence="3 6" id="KW-1133">Transmembrane helix</keyword>
<name>A0A9P9A2G5_9PEZI</name>
<organism evidence="9 10">
    <name type="scientific">Truncatella angustata</name>
    <dbReference type="NCBI Taxonomy" id="152316"/>
    <lineage>
        <taxon>Eukaryota</taxon>
        <taxon>Fungi</taxon>
        <taxon>Dikarya</taxon>
        <taxon>Ascomycota</taxon>
        <taxon>Pezizomycotina</taxon>
        <taxon>Sordariomycetes</taxon>
        <taxon>Xylariomycetidae</taxon>
        <taxon>Amphisphaeriales</taxon>
        <taxon>Sporocadaceae</taxon>
        <taxon>Truncatella</taxon>
    </lineage>
</organism>
<dbReference type="GO" id="GO:0007189">
    <property type="term" value="P:adenylate cyclase-activating G protein-coupled receptor signaling pathway"/>
    <property type="evidence" value="ECO:0007669"/>
    <property type="project" value="TreeGrafter"/>
</dbReference>
<dbReference type="GO" id="GO:0005886">
    <property type="term" value="C:plasma membrane"/>
    <property type="evidence" value="ECO:0007669"/>
    <property type="project" value="TreeGrafter"/>
</dbReference>
<evidence type="ECO:0000256" key="1">
    <source>
        <dbReference type="ARBA" id="ARBA00004141"/>
    </source>
</evidence>
<feature type="transmembrane region" description="Helical" evidence="6">
    <location>
        <begin position="332"/>
        <end position="351"/>
    </location>
</feature>
<gene>
    <name evidence="9" type="ORF">BKA67DRAFT_543573</name>
</gene>
<dbReference type="Gene3D" id="1.20.1070.10">
    <property type="entry name" value="Rhodopsin 7-helix transmembrane proteins"/>
    <property type="match status" value="1"/>
</dbReference>
<comment type="subcellular location">
    <subcellularLocation>
        <location evidence="1">Membrane</location>
        <topology evidence="1">Multi-pass membrane protein</topology>
    </subcellularLocation>
</comment>
<dbReference type="PANTHER" id="PTHR23112">
    <property type="entry name" value="G PROTEIN-COUPLED RECEPTOR 157-RELATED"/>
    <property type="match status" value="1"/>
</dbReference>
<keyword evidence="9" id="KW-0675">Receptor</keyword>